<name>A0A133NAS2_CLOPF</name>
<evidence type="ECO:0000256" key="1">
    <source>
        <dbReference type="SAM" id="Phobius"/>
    </source>
</evidence>
<evidence type="ECO:0000313" key="3">
    <source>
        <dbReference type="Proteomes" id="UP000070646"/>
    </source>
</evidence>
<keyword evidence="1" id="KW-1133">Transmembrane helix</keyword>
<sequence>MKKFMLKLSKIKFELRKFIIGCLIIGVFIIPFQILSGATTFKFYVFWLILTALLISQRLYLYSTNTKWNESIKF</sequence>
<dbReference type="EMBL" id="LRPU01000036">
    <property type="protein sequence ID" value="KXA13362.1"/>
    <property type="molecule type" value="Genomic_DNA"/>
</dbReference>
<proteinExistence type="predicted"/>
<dbReference type="PATRIC" id="fig|1502.174.peg.906"/>
<keyword evidence="1" id="KW-0812">Transmembrane</keyword>
<dbReference type="Proteomes" id="UP000070646">
    <property type="component" value="Unassembled WGS sequence"/>
</dbReference>
<dbReference type="RefSeq" id="WP_060794936.1">
    <property type="nucleotide sequence ID" value="NZ_KQ956182.1"/>
</dbReference>
<accession>A0A133NAS2</accession>
<keyword evidence="1" id="KW-0472">Membrane</keyword>
<reference evidence="2 3" key="1">
    <citation type="submission" date="2016-01" db="EMBL/GenBank/DDBJ databases">
        <authorList>
            <person name="Oliw E.H."/>
        </authorList>
    </citation>
    <scope>NUCLEOTIDE SEQUENCE [LARGE SCALE GENOMIC DNA]</scope>
    <source>
        <strain evidence="2 3">MJR7757A</strain>
    </source>
</reference>
<protein>
    <submittedName>
        <fullName evidence="2">Uncharacterized protein</fullName>
    </submittedName>
</protein>
<dbReference type="AlphaFoldDB" id="A0A133NAS2"/>
<feature type="transmembrane region" description="Helical" evidence="1">
    <location>
        <begin position="41"/>
        <end position="61"/>
    </location>
</feature>
<feature type="transmembrane region" description="Helical" evidence="1">
    <location>
        <begin position="18"/>
        <end position="35"/>
    </location>
</feature>
<gene>
    <name evidence="2" type="ORF">HMPREF3222_00895</name>
</gene>
<comment type="caution">
    <text evidence="2">The sequence shown here is derived from an EMBL/GenBank/DDBJ whole genome shotgun (WGS) entry which is preliminary data.</text>
</comment>
<evidence type="ECO:0000313" key="2">
    <source>
        <dbReference type="EMBL" id="KXA13362.1"/>
    </source>
</evidence>
<organism evidence="2 3">
    <name type="scientific">Clostridium perfringens</name>
    <dbReference type="NCBI Taxonomy" id="1502"/>
    <lineage>
        <taxon>Bacteria</taxon>
        <taxon>Bacillati</taxon>
        <taxon>Bacillota</taxon>
        <taxon>Clostridia</taxon>
        <taxon>Eubacteriales</taxon>
        <taxon>Clostridiaceae</taxon>
        <taxon>Clostridium</taxon>
    </lineage>
</organism>